<protein>
    <submittedName>
        <fullName evidence="2">Uncharacterized protein</fullName>
    </submittedName>
</protein>
<reference evidence="2 3" key="1">
    <citation type="submission" date="2018-10" db="EMBL/GenBank/DDBJ databases">
        <title>A high-quality apple genome assembly.</title>
        <authorList>
            <person name="Hu J."/>
        </authorList>
    </citation>
    <scope>NUCLEOTIDE SEQUENCE [LARGE SCALE GENOMIC DNA]</scope>
    <source>
        <strain evidence="3">cv. HFTH1</strain>
        <tissue evidence="2">Young leaf</tissue>
    </source>
</reference>
<accession>A0A498JAB4</accession>
<comment type="caution">
    <text evidence="2">The sequence shown here is derived from an EMBL/GenBank/DDBJ whole genome shotgun (WGS) entry which is preliminary data.</text>
</comment>
<name>A0A498JAB4_MALDO</name>
<evidence type="ECO:0000313" key="2">
    <source>
        <dbReference type="EMBL" id="RXH91687.1"/>
    </source>
</evidence>
<proteinExistence type="predicted"/>
<evidence type="ECO:0000313" key="3">
    <source>
        <dbReference type="Proteomes" id="UP000290289"/>
    </source>
</evidence>
<dbReference type="AlphaFoldDB" id="A0A498JAB4"/>
<gene>
    <name evidence="2" type="ORF">DVH24_020710</name>
</gene>
<dbReference type="EMBL" id="RDQH01000334">
    <property type="protein sequence ID" value="RXH91687.1"/>
    <property type="molecule type" value="Genomic_DNA"/>
</dbReference>
<organism evidence="2 3">
    <name type="scientific">Malus domestica</name>
    <name type="common">Apple</name>
    <name type="synonym">Pyrus malus</name>
    <dbReference type="NCBI Taxonomy" id="3750"/>
    <lineage>
        <taxon>Eukaryota</taxon>
        <taxon>Viridiplantae</taxon>
        <taxon>Streptophyta</taxon>
        <taxon>Embryophyta</taxon>
        <taxon>Tracheophyta</taxon>
        <taxon>Spermatophyta</taxon>
        <taxon>Magnoliopsida</taxon>
        <taxon>eudicotyledons</taxon>
        <taxon>Gunneridae</taxon>
        <taxon>Pentapetalae</taxon>
        <taxon>rosids</taxon>
        <taxon>fabids</taxon>
        <taxon>Rosales</taxon>
        <taxon>Rosaceae</taxon>
        <taxon>Amygdaloideae</taxon>
        <taxon>Maleae</taxon>
        <taxon>Malus</taxon>
    </lineage>
</organism>
<sequence length="266" mass="28434">MVTMVELEEQGPAMRVLGSLFKLTEVFLWDDGSRETKDRSFPWAGTKPAGDGGGGDEEEQKDGRKRKGMRLKQPDCSQDVVRGAMESSKVSEGEIVSPIIFDGNTSTSLCCFPVMGRSESSSSGVAADVTKCQCSSGQGDSPASLIEMNCDAVKAQNHDEISGIVCNDGQDCDPLNSGLAPNDTVEVAASPTDLDHGICPRGCSTDAAVGNDKTESKVLDPDGIDSQDNSDSGDWMFYNIRTHTSTWYPRPGMEYLASLDAICKPN</sequence>
<keyword evidence="3" id="KW-1185">Reference proteome</keyword>
<evidence type="ECO:0000256" key="1">
    <source>
        <dbReference type="SAM" id="MobiDB-lite"/>
    </source>
</evidence>
<feature type="region of interest" description="Disordered" evidence="1">
    <location>
        <begin position="35"/>
        <end position="75"/>
    </location>
</feature>
<dbReference type="Proteomes" id="UP000290289">
    <property type="component" value="Chromosome 8"/>
</dbReference>
<dbReference type="STRING" id="3750.A0A498JAB4"/>